<name>A0A310S986_9HYME</name>
<organism evidence="1 2">
    <name type="scientific">Eufriesea mexicana</name>
    <dbReference type="NCBI Taxonomy" id="516756"/>
    <lineage>
        <taxon>Eukaryota</taxon>
        <taxon>Metazoa</taxon>
        <taxon>Ecdysozoa</taxon>
        <taxon>Arthropoda</taxon>
        <taxon>Hexapoda</taxon>
        <taxon>Insecta</taxon>
        <taxon>Pterygota</taxon>
        <taxon>Neoptera</taxon>
        <taxon>Endopterygota</taxon>
        <taxon>Hymenoptera</taxon>
        <taxon>Apocrita</taxon>
        <taxon>Aculeata</taxon>
        <taxon>Apoidea</taxon>
        <taxon>Anthophila</taxon>
        <taxon>Apidae</taxon>
        <taxon>Eufriesea</taxon>
    </lineage>
</organism>
<protein>
    <submittedName>
        <fullName evidence="1">Uncharacterized protein</fullName>
    </submittedName>
</protein>
<dbReference type="EMBL" id="KQ763421">
    <property type="protein sequence ID" value="OAD55120.1"/>
    <property type="molecule type" value="Genomic_DNA"/>
</dbReference>
<reference evidence="1 2" key="1">
    <citation type="submission" date="2015-07" db="EMBL/GenBank/DDBJ databases">
        <title>The genome of Eufriesea mexicana.</title>
        <authorList>
            <person name="Pan H."/>
            <person name="Kapheim K."/>
        </authorList>
    </citation>
    <scope>NUCLEOTIDE SEQUENCE [LARGE SCALE GENOMIC DNA]</scope>
    <source>
        <strain evidence="1">0111107269</strain>
        <tissue evidence="1">Whole body</tissue>
    </source>
</reference>
<dbReference type="AlphaFoldDB" id="A0A310S986"/>
<sequence length="95" mass="11508">MRVPESSYRLSVGGVRSGLNISERLKTNDTRAYRKRRYFEHIRNKIWIRYVNFCQFYTPLNMEGNQVHFRHLVLSKAKMPHKRQTKYALFMTKVL</sequence>
<proteinExistence type="predicted"/>
<evidence type="ECO:0000313" key="1">
    <source>
        <dbReference type="EMBL" id="OAD55120.1"/>
    </source>
</evidence>
<evidence type="ECO:0000313" key="2">
    <source>
        <dbReference type="Proteomes" id="UP000250275"/>
    </source>
</evidence>
<gene>
    <name evidence="1" type="ORF">WN48_05566</name>
</gene>
<keyword evidence="2" id="KW-1185">Reference proteome</keyword>
<dbReference type="Proteomes" id="UP000250275">
    <property type="component" value="Unassembled WGS sequence"/>
</dbReference>
<accession>A0A310S986</accession>